<dbReference type="AlphaFoldDB" id="A0AAP0JM67"/>
<reference evidence="1 2" key="1">
    <citation type="submission" date="2024-01" db="EMBL/GenBank/DDBJ databases">
        <title>Genome assemblies of Stephania.</title>
        <authorList>
            <person name="Yang L."/>
        </authorList>
    </citation>
    <scope>NUCLEOTIDE SEQUENCE [LARGE SCALE GENOMIC DNA]</scope>
    <source>
        <strain evidence="1">QJT</strain>
        <tissue evidence="1">Leaf</tissue>
    </source>
</reference>
<protein>
    <submittedName>
        <fullName evidence="1">Uncharacterized protein</fullName>
    </submittedName>
</protein>
<sequence>MALQSTLDASAALTMCFAGSKGSDGFPVTMTLKRHAPRLEDIRAKDCARHGLTVGFLVPPLASRRSLLV</sequence>
<evidence type="ECO:0000313" key="2">
    <source>
        <dbReference type="Proteomes" id="UP001417504"/>
    </source>
</evidence>
<organism evidence="1 2">
    <name type="scientific">Stephania japonica</name>
    <dbReference type="NCBI Taxonomy" id="461633"/>
    <lineage>
        <taxon>Eukaryota</taxon>
        <taxon>Viridiplantae</taxon>
        <taxon>Streptophyta</taxon>
        <taxon>Embryophyta</taxon>
        <taxon>Tracheophyta</taxon>
        <taxon>Spermatophyta</taxon>
        <taxon>Magnoliopsida</taxon>
        <taxon>Ranunculales</taxon>
        <taxon>Menispermaceae</taxon>
        <taxon>Menispermoideae</taxon>
        <taxon>Cissampelideae</taxon>
        <taxon>Stephania</taxon>
    </lineage>
</organism>
<comment type="caution">
    <text evidence="1">The sequence shown here is derived from an EMBL/GenBank/DDBJ whole genome shotgun (WGS) entry which is preliminary data.</text>
</comment>
<accession>A0AAP0JM67</accession>
<dbReference type="Proteomes" id="UP001417504">
    <property type="component" value="Unassembled WGS sequence"/>
</dbReference>
<name>A0AAP0JM67_9MAGN</name>
<gene>
    <name evidence="1" type="ORF">Sjap_007197</name>
</gene>
<proteinExistence type="predicted"/>
<keyword evidence="2" id="KW-1185">Reference proteome</keyword>
<evidence type="ECO:0000313" key="1">
    <source>
        <dbReference type="EMBL" id="KAK9136603.1"/>
    </source>
</evidence>
<dbReference type="EMBL" id="JBBNAE010000003">
    <property type="protein sequence ID" value="KAK9136603.1"/>
    <property type="molecule type" value="Genomic_DNA"/>
</dbReference>